<protein>
    <submittedName>
        <fullName evidence="9">Spore gernimation protein</fullName>
    </submittedName>
</protein>
<evidence type="ECO:0000313" key="10">
    <source>
        <dbReference type="Proteomes" id="UP000754750"/>
    </source>
</evidence>
<keyword evidence="5 8" id="KW-0812">Transmembrane</keyword>
<feature type="transmembrane region" description="Helical" evidence="8">
    <location>
        <begin position="14"/>
        <end position="32"/>
    </location>
</feature>
<organism evidence="9 10">
    <name type="scientific">Faecalispora sporosphaeroides</name>
    <dbReference type="NCBI Taxonomy" id="1549"/>
    <lineage>
        <taxon>Bacteria</taxon>
        <taxon>Bacillati</taxon>
        <taxon>Bacillota</taxon>
        <taxon>Clostridia</taxon>
        <taxon>Eubacteriales</taxon>
        <taxon>Oscillospiraceae</taxon>
        <taxon>Faecalispora</taxon>
    </lineage>
</organism>
<feature type="transmembrane region" description="Helical" evidence="8">
    <location>
        <begin position="38"/>
        <end position="57"/>
    </location>
</feature>
<feature type="transmembrane region" description="Helical" evidence="8">
    <location>
        <begin position="335"/>
        <end position="354"/>
    </location>
</feature>
<dbReference type="GO" id="GO:0009847">
    <property type="term" value="P:spore germination"/>
    <property type="evidence" value="ECO:0007669"/>
    <property type="project" value="InterPro"/>
</dbReference>
<evidence type="ECO:0000256" key="4">
    <source>
        <dbReference type="ARBA" id="ARBA00022544"/>
    </source>
</evidence>
<accession>A0A928KR88</accession>
<dbReference type="AlphaFoldDB" id="A0A928KR88"/>
<feature type="transmembrane region" description="Helical" evidence="8">
    <location>
        <begin position="305"/>
        <end position="323"/>
    </location>
</feature>
<sequence length="373" mass="41828">MKTIHDNPVSSREMVRMIILFVFGSSVVMGVNPRTMQDAWICLLIAAAISVPVFFIYARIMHLMDGKDFFTCVLDWFGGIPGRIVIALLVWYYLYLAAVVVRNFSEFMEIVAMPETPQIPMMISFLLVSAYLCKSRIQVISQWSIVGLCITVGIMIITVLSTVASMRPQNLLPILEHSPPVMMKSSFEIFAFPFAECVVFLPLISAAKHGSPYKVFFKGLFYSTLVLMVIILRNVLTLGPQLMEAEYFPSYSCARIMEIGSFLSRIEGTISINFIVSGLTKTSLCLYSGALGLAKLLNVPNKLDLIIMPIFLFVLMLCALSYTDAVQMFNFLDFYPFYALPFQVIVPVVIWLVGEWKAHSKKTSSVQTASQPS</sequence>
<keyword evidence="4" id="KW-0309">Germination</keyword>
<dbReference type="EMBL" id="SVNY01000003">
    <property type="protein sequence ID" value="MBE6833258.1"/>
    <property type="molecule type" value="Genomic_DNA"/>
</dbReference>
<dbReference type="InterPro" id="IPR004761">
    <property type="entry name" value="Spore_GerAB"/>
</dbReference>
<reference evidence="9" key="1">
    <citation type="submission" date="2019-04" db="EMBL/GenBank/DDBJ databases">
        <title>Evolution of Biomass-Degrading Anaerobic Consortia Revealed by Metagenomics.</title>
        <authorList>
            <person name="Peng X."/>
        </authorList>
    </citation>
    <scope>NUCLEOTIDE SEQUENCE</scope>
    <source>
        <strain evidence="9">SIG551</strain>
    </source>
</reference>
<comment type="caution">
    <text evidence="9">The sequence shown here is derived from an EMBL/GenBank/DDBJ whole genome shotgun (WGS) entry which is preliminary data.</text>
</comment>
<evidence type="ECO:0000256" key="8">
    <source>
        <dbReference type="SAM" id="Phobius"/>
    </source>
</evidence>
<comment type="subcellular location">
    <subcellularLocation>
        <location evidence="1">Membrane</location>
        <topology evidence="1">Multi-pass membrane protein</topology>
    </subcellularLocation>
</comment>
<feature type="transmembrane region" description="Helical" evidence="8">
    <location>
        <begin position="219"/>
        <end position="236"/>
    </location>
</feature>
<feature type="transmembrane region" description="Helical" evidence="8">
    <location>
        <begin position="186"/>
        <end position="207"/>
    </location>
</feature>
<dbReference type="Proteomes" id="UP000754750">
    <property type="component" value="Unassembled WGS sequence"/>
</dbReference>
<dbReference type="Pfam" id="PF03845">
    <property type="entry name" value="Spore_permease"/>
    <property type="match status" value="1"/>
</dbReference>
<feature type="transmembrane region" description="Helical" evidence="8">
    <location>
        <begin position="69"/>
        <end position="96"/>
    </location>
</feature>
<dbReference type="NCBIfam" id="TIGR00912">
    <property type="entry name" value="2A0309"/>
    <property type="match status" value="1"/>
</dbReference>
<evidence type="ECO:0000313" key="9">
    <source>
        <dbReference type="EMBL" id="MBE6833258.1"/>
    </source>
</evidence>
<proteinExistence type="inferred from homology"/>
<evidence type="ECO:0000256" key="1">
    <source>
        <dbReference type="ARBA" id="ARBA00004141"/>
    </source>
</evidence>
<evidence type="ECO:0000256" key="7">
    <source>
        <dbReference type="ARBA" id="ARBA00023136"/>
    </source>
</evidence>
<evidence type="ECO:0000256" key="2">
    <source>
        <dbReference type="ARBA" id="ARBA00007998"/>
    </source>
</evidence>
<comment type="similarity">
    <text evidence="2">Belongs to the amino acid-polyamine-organocation (APC) superfamily. Spore germination protein (SGP) (TC 2.A.3.9) family.</text>
</comment>
<keyword evidence="7 8" id="KW-0472">Membrane</keyword>
<keyword evidence="6 8" id="KW-1133">Transmembrane helix</keyword>
<evidence type="ECO:0000256" key="5">
    <source>
        <dbReference type="ARBA" id="ARBA00022692"/>
    </source>
</evidence>
<name>A0A928KR88_9FIRM</name>
<feature type="transmembrane region" description="Helical" evidence="8">
    <location>
        <begin position="145"/>
        <end position="166"/>
    </location>
</feature>
<dbReference type="PANTHER" id="PTHR34975:SF2">
    <property type="entry name" value="SPORE GERMINATION PROTEIN A2"/>
    <property type="match status" value="1"/>
</dbReference>
<evidence type="ECO:0000256" key="6">
    <source>
        <dbReference type="ARBA" id="ARBA00022989"/>
    </source>
</evidence>
<gene>
    <name evidence="9" type="ORF">E7512_06695</name>
</gene>
<feature type="transmembrane region" description="Helical" evidence="8">
    <location>
        <begin position="270"/>
        <end position="293"/>
    </location>
</feature>
<evidence type="ECO:0000256" key="3">
    <source>
        <dbReference type="ARBA" id="ARBA00022448"/>
    </source>
</evidence>
<dbReference type="PANTHER" id="PTHR34975">
    <property type="entry name" value="SPORE GERMINATION PROTEIN A2"/>
    <property type="match status" value="1"/>
</dbReference>
<dbReference type="GO" id="GO:0016020">
    <property type="term" value="C:membrane"/>
    <property type="evidence" value="ECO:0007669"/>
    <property type="project" value="UniProtKB-SubCell"/>
</dbReference>
<dbReference type="RefSeq" id="WP_020074370.1">
    <property type="nucleotide sequence ID" value="NZ_SVNY01000003.1"/>
</dbReference>
<keyword evidence="3" id="KW-0813">Transport</keyword>